<evidence type="ECO:0000313" key="14">
    <source>
        <dbReference type="VGNC" id="VGNC:71548"/>
    </source>
</evidence>
<comment type="similarity">
    <text evidence="2">Belongs to the cystinosin family.</text>
</comment>
<dbReference type="VEuPathDB" id="HostDB:ENSMMUG00000023389"/>
<feature type="signal peptide" evidence="11">
    <location>
        <begin position="1"/>
        <end position="22"/>
    </location>
</feature>
<dbReference type="Proteomes" id="UP000006718">
    <property type="component" value="Chromosome 16"/>
</dbReference>
<keyword evidence="7 10" id="KW-0472">Membrane</keyword>
<name>A0A5F7ZTP4_MACMU</name>
<reference evidence="12" key="4">
    <citation type="submission" date="2025-09" db="UniProtKB">
        <authorList>
            <consortium name="Ensembl"/>
        </authorList>
    </citation>
    <scope>IDENTIFICATION</scope>
    <source>
        <strain evidence="12">17573</strain>
    </source>
</reference>
<evidence type="ECO:0000256" key="8">
    <source>
        <dbReference type="ARBA" id="ARBA00048473"/>
    </source>
</evidence>
<reference evidence="12" key="3">
    <citation type="submission" date="2025-08" db="UniProtKB">
        <authorList>
            <consortium name="Ensembl"/>
        </authorList>
    </citation>
    <scope>IDENTIFICATION</scope>
    <source>
        <strain evidence="12">17573</strain>
    </source>
</reference>
<dbReference type="InterPro" id="IPR006603">
    <property type="entry name" value="PQ-loop_rpt"/>
</dbReference>
<dbReference type="GO" id="GO:0008542">
    <property type="term" value="P:visual learning"/>
    <property type="evidence" value="ECO:0007669"/>
    <property type="project" value="Ensembl"/>
</dbReference>
<dbReference type="GO" id="GO:0007625">
    <property type="term" value="P:grooming behavior"/>
    <property type="evidence" value="ECO:0007669"/>
    <property type="project" value="Ensembl"/>
</dbReference>
<dbReference type="PANTHER" id="PTHR13131:SF5">
    <property type="entry name" value="CYSTINOSIN"/>
    <property type="match status" value="1"/>
</dbReference>
<feature type="chain" id="PRO_5023852638" evidence="11">
    <location>
        <begin position="23"/>
        <end position="528"/>
    </location>
</feature>
<gene>
    <name evidence="12 14" type="primary">CTNS</name>
</gene>
<dbReference type="Bgee" id="ENSMMUG00000023389">
    <property type="expression patterns" value="Expressed in cortex of kidney and 20 other cell types or tissues"/>
</dbReference>
<dbReference type="STRING" id="9544.ENSMMUP00000068017"/>
<feature type="region of interest" description="Disordered" evidence="9">
    <location>
        <begin position="480"/>
        <end position="528"/>
    </location>
</feature>
<evidence type="ECO:0000256" key="6">
    <source>
        <dbReference type="ARBA" id="ARBA00022989"/>
    </source>
</evidence>
<reference evidence="13" key="1">
    <citation type="journal article" date="2007" name="Science">
        <title>Evolutionary and biomedical insights from the rhesus macaque genome.</title>
        <authorList>
            <person name="Gibbs R.A."/>
            <person name="Rogers J."/>
            <person name="Katze M.G."/>
            <person name="Bumgarner R."/>
            <person name="Weinstock G.M."/>
            <person name="Mardis E.R."/>
            <person name="Remington K.A."/>
            <person name="Strausberg R.L."/>
            <person name="Venter J.C."/>
            <person name="Wilson R.K."/>
            <person name="Batzer M.A."/>
            <person name="Bustamante C.D."/>
            <person name="Eichler E.E."/>
            <person name="Hahn M.W."/>
            <person name="Hardison R.C."/>
            <person name="Makova K.D."/>
            <person name="Miller W."/>
            <person name="Milosavljevic A."/>
            <person name="Palermo R.E."/>
            <person name="Siepel A."/>
            <person name="Sikela J.M."/>
            <person name="Attaway T."/>
            <person name="Bell S."/>
            <person name="Bernard K.E."/>
            <person name="Buhay C.J."/>
            <person name="Chandrabose M.N."/>
            <person name="Dao M."/>
            <person name="Davis C."/>
            <person name="Delehaunty K.D."/>
            <person name="Ding Y."/>
            <person name="Dinh H.H."/>
            <person name="Dugan-Rocha S."/>
            <person name="Fulton L.A."/>
            <person name="Gabisi R.A."/>
            <person name="Garner T.T."/>
            <person name="Godfrey J."/>
            <person name="Hawes A.C."/>
            <person name="Hernandez J."/>
            <person name="Hines S."/>
            <person name="Holder M."/>
            <person name="Hume J."/>
            <person name="Jhangiani S.N."/>
            <person name="Joshi V."/>
            <person name="Khan Z.M."/>
            <person name="Kirkness E.F."/>
            <person name="Cree A."/>
            <person name="Fowler R.G."/>
            <person name="Lee S."/>
            <person name="Lewis L.R."/>
            <person name="Li Z."/>
            <person name="Liu Y.-S."/>
            <person name="Moore S.M."/>
            <person name="Muzny D."/>
            <person name="Nazareth L.V."/>
            <person name="Ngo D.N."/>
            <person name="Okwuonu G.O."/>
            <person name="Pai G."/>
            <person name="Parker D."/>
            <person name="Paul H.A."/>
            <person name="Pfannkoch C."/>
            <person name="Pohl C.S."/>
            <person name="Rogers Y.-H.C."/>
            <person name="Ruiz S.J."/>
            <person name="Sabo A."/>
            <person name="Santibanez J."/>
            <person name="Schneider B.W."/>
            <person name="Smith S.M."/>
            <person name="Sodergren E."/>
            <person name="Svatek A.F."/>
            <person name="Utterback T.R."/>
            <person name="Vattathil S."/>
            <person name="Warren W."/>
            <person name="White C.S."/>
            <person name="Chinwalla A.T."/>
            <person name="Feng Y."/>
            <person name="Halpern A.L."/>
            <person name="Hillier L.W."/>
            <person name="Huang X."/>
            <person name="Minx P."/>
            <person name="Nelson J.O."/>
            <person name="Pepin K.H."/>
            <person name="Qin X."/>
            <person name="Sutton G.G."/>
            <person name="Venter E."/>
            <person name="Walenz B.P."/>
            <person name="Wallis J.W."/>
            <person name="Worley K.C."/>
            <person name="Yang S.-P."/>
            <person name="Jones S.M."/>
            <person name="Marra M.A."/>
            <person name="Rocchi M."/>
            <person name="Schein J.E."/>
            <person name="Baertsch R."/>
            <person name="Clarke L."/>
            <person name="Csuros M."/>
            <person name="Glasscock J."/>
            <person name="Harris R.A."/>
            <person name="Havlak P."/>
            <person name="Jackson A.R."/>
            <person name="Jiang H."/>
            <person name="Liu Y."/>
            <person name="Messina D.N."/>
            <person name="Shen Y."/>
            <person name="Song H.X.-Z."/>
            <person name="Wylie T."/>
            <person name="Zhang L."/>
            <person name="Birney E."/>
            <person name="Han K."/>
            <person name="Konkel M.K."/>
            <person name="Lee J."/>
            <person name="Smit A.F.A."/>
            <person name="Ullmer B."/>
            <person name="Wang H."/>
            <person name="Xing J."/>
            <person name="Burhans R."/>
            <person name="Cheng Z."/>
            <person name="Karro J.E."/>
            <person name="Ma J."/>
            <person name="Raney B."/>
            <person name="She X."/>
            <person name="Cox M.J."/>
            <person name="Demuth J.P."/>
            <person name="Dumas L.J."/>
            <person name="Han S.-G."/>
            <person name="Hopkins J."/>
            <person name="Karimpour-Fard A."/>
            <person name="Kim Y.H."/>
            <person name="Pollack J.R."/>
            <person name="Vinar T."/>
            <person name="Addo-Quaye C."/>
            <person name="Degenhardt J."/>
            <person name="Denby A."/>
            <person name="Hubisz M.J."/>
            <person name="Indap A."/>
            <person name="Kosiol C."/>
            <person name="Lahn B.T."/>
            <person name="Lawson H.A."/>
            <person name="Marklein A."/>
            <person name="Nielsen R."/>
            <person name="Vallender E.J."/>
            <person name="Clark A.G."/>
            <person name="Ferguson B."/>
            <person name="Hernandez R.D."/>
            <person name="Hirani K."/>
            <person name="Kehrer-Sawatzki H."/>
            <person name="Kolb J."/>
            <person name="Patil S."/>
            <person name="Pu L.-L."/>
            <person name="Ren Y."/>
            <person name="Smith D.G."/>
            <person name="Wheeler D.A."/>
            <person name="Schenck I."/>
            <person name="Ball E.V."/>
            <person name="Chen R."/>
            <person name="Cooper D.N."/>
            <person name="Giardine B."/>
            <person name="Hsu F."/>
            <person name="Kent W.J."/>
            <person name="Lesk A."/>
            <person name="Nelson D.L."/>
            <person name="O'brien W.E."/>
            <person name="Pruefer K."/>
            <person name="Stenson P.D."/>
            <person name="Wallace J.C."/>
            <person name="Ke H."/>
            <person name="Liu X.-M."/>
            <person name="Wang P."/>
            <person name="Xiang A.P."/>
            <person name="Yang F."/>
            <person name="Barber G.P."/>
            <person name="Haussler D."/>
            <person name="Karolchik D."/>
            <person name="Kern A.D."/>
            <person name="Kuhn R.M."/>
            <person name="Smith K.E."/>
            <person name="Zwieg A.S."/>
        </authorList>
    </citation>
    <scope>NUCLEOTIDE SEQUENCE [LARGE SCALE GENOMIC DNA]</scope>
    <source>
        <strain evidence="13">17573</strain>
    </source>
</reference>
<evidence type="ECO:0000313" key="12">
    <source>
        <dbReference type="Ensembl" id="ENSMMUP00000068017.1"/>
    </source>
</evidence>
<dbReference type="Ensembl" id="ENSMMUT00000105715.1">
    <property type="protein sequence ID" value="ENSMMUP00000068017.1"/>
    <property type="gene ID" value="ENSMMUG00000023389.4"/>
</dbReference>
<dbReference type="FunFam" id="1.20.1280.290:FF:000015">
    <property type="entry name" value="cystinosin isoform X2"/>
    <property type="match status" value="1"/>
</dbReference>
<dbReference type="GO" id="GO:0007616">
    <property type="term" value="P:long-term memory"/>
    <property type="evidence" value="ECO:0007669"/>
    <property type="project" value="Ensembl"/>
</dbReference>
<evidence type="ECO:0000256" key="1">
    <source>
        <dbReference type="ARBA" id="ARBA00004127"/>
    </source>
</evidence>
<feature type="transmembrane region" description="Helical" evidence="10">
    <location>
        <begin position="129"/>
        <end position="150"/>
    </location>
</feature>
<dbReference type="GO" id="GO:0002088">
    <property type="term" value="P:lens development in camera-type eye"/>
    <property type="evidence" value="ECO:0007669"/>
    <property type="project" value="Ensembl"/>
</dbReference>
<dbReference type="GeneTree" id="ENSGT00390000005338"/>
<feature type="transmembrane region" description="Helical" evidence="10">
    <location>
        <begin position="233"/>
        <end position="256"/>
    </location>
</feature>
<evidence type="ECO:0000256" key="5">
    <source>
        <dbReference type="ARBA" id="ARBA00022737"/>
    </source>
</evidence>
<comment type="subcellular location">
    <subcellularLocation>
        <location evidence="1">Endomembrane system</location>
        <topology evidence="1">Multi-pass membrane protein</topology>
    </subcellularLocation>
</comment>
<keyword evidence="6 10" id="KW-1133">Transmembrane helix</keyword>
<dbReference type="GO" id="GO:0015184">
    <property type="term" value="F:L-cystine transmembrane transporter activity"/>
    <property type="evidence" value="ECO:0000318"/>
    <property type="project" value="GO_Central"/>
</dbReference>
<dbReference type="SMR" id="A0A5F7ZTP4"/>
<evidence type="ECO:0000256" key="7">
    <source>
        <dbReference type="ARBA" id="ARBA00023136"/>
    </source>
</evidence>
<keyword evidence="11" id="KW-0732">Signal</keyword>
<accession>A0A5F7ZTP4</accession>
<dbReference type="GO" id="GO:0042470">
    <property type="term" value="C:melanosome"/>
    <property type="evidence" value="ECO:0007669"/>
    <property type="project" value="Ensembl"/>
</dbReference>
<reference evidence="12" key="2">
    <citation type="submission" date="2019-01" db="EMBL/GenBank/DDBJ databases">
        <authorList>
            <person name="Graves T."/>
            <person name="Eichler E.E."/>
            <person name="Wilson R.K."/>
        </authorList>
    </citation>
    <scope>NUCLEOTIDE SEQUENCE [LARGE SCALE GENOMIC DNA]</scope>
    <source>
        <strain evidence="12">17573</strain>
    </source>
</reference>
<keyword evidence="13" id="KW-1185">Reference proteome</keyword>
<dbReference type="AlphaFoldDB" id="A0A5F7ZTP4"/>
<evidence type="ECO:0000256" key="10">
    <source>
        <dbReference type="SAM" id="Phobius"/>
    </source>
</evidence>
<keyword evidence="5" id="KW-0677">Repeat</keyword>
<keyword evidence="3" id="KW-0813">Transport</keyword>
<keyword evidence="4 10" id="KW-0812">Transmembrane</keyword>
<dbReference type="GO" id="GO:1904263">
    <property type="term" value="P:positive regulation of TORC1 signaling"/>
    <property type="evidence" value="ECO:0007669"/>
    <property type="project" value="Ensembl"/>
</dbReference>
<protein>
    <submittedName>
        <fullName evidence="12">Cystinosin, lysosomal cystine transporter</fullName>
    </submittedName>
</protein>
<dbReference type="InterPro" id="IPR005282">
    <property type="entry name" value="LC_transporter"/>
</dbReference>
<dbReference type="PANTHER" id="PTHR13131">
    <property type="entry name" value="CYSTINOSIN"/>
    <property type="match status" value="1"/>
</dbReference>
<dbReference type="GO" id="GO:0015295">
    <property type="term" value="F:solute:proton symporter activity"/>
    <property type="evidence" value="ECO:0007669"/>
    <property type="project" value="Ensembl"/>
</dbReference>
<evidence type="ECO:0000256" key="4">
    <source>
        <dbReference type="ARBA" id="ARBA00022692"/>
    </source>
</evidence>
<dbReference type="ExpressionAtlas" id="A0A5F7ZTP4">
    <property type="expression patterns" value="baseline"/>
</dbReference>
<feature type="transmembrane region" description="Helical" evidence="10">
    <location>
        <begin position="262"/>
        <end position="282"/>
    </location>
</feature>
<dbReference type="GO" id="GO:0015811">
    <property type="term" value="P:L-cystine transport"/>
    <property type="evidence" value="ECO:0000318"/>
    <property type="project" value="GO_Central"/>
</dbReference>
<organism evidence="12 13">
    <name type="scientific">Macaca mulatta</name>
    <name type="common">Rhesus macaque</name>
    <dbReference type="NCBI Taxonomy" id="9544"/>
    <lineage>
        <taxon>Eukaryota</taxon>
        <taxon>Metazoa</taxon>
        <taxon>Chordata</taxon>
        <taxon>Craniata</taxon>
        <taxon>Vertebrata</taxon>
        <taxon>Euteleostomi</taxon>
        <taxon>Mammalia</taxon>
        <taxon>Eutheria</taxon>
        <taxon>Euarchontoglires</taxon>
        <taxon>Primates</taxon>
        <taxon>Haplorrhini</taxon>
        <taxon>Catarrhini</taxon>
        <taxon>Cercopithecidae</taxon>
        <taxon>Cercopithecinae</taxon>
        <taxon>Macaca</taxon>
    </lineage>
</organism>
<sequence>MIRNWLAIFILFPLKLVEKCESTVSLTVPPVVKLENGSSTNVSIALRPPLNATLVITFEITFRSKNITILELPEEVVVPPGVTNSSFQVTSQNVGQVTVYLHGNHSNQTGPRIRFLVIRSNAISIVNQVIGWIYFVAWSISFYPQVIMNWRRKSVIGLSFDFVALNLTGFVAYSVFNIGLLWVPYIKEQFLLKYPNGVNPVNSNDVFFSLHAVVLTLIIIVQCCLYERGGQRVSWPAVGFLVLAWLFALVTMIVAAVGVTTWLQFLFCFSYIKLAVTLVKYFPQAYMNFHYKSTEGWSIGNVLLDFTGGSFSLLQMFLQSYNNGESASGLLATLWLEHWAGPAFPGPSNQGSTPSWDPSQSSPQGETCLGAFVAAGFVVFWDPHLPPPHMLQLPQELQSNTSFHPPAANRPVDAHLRRPNQVWTRGLLHFLRRRLLHPALLFVQKETGVRPAELAPRDPVCKAPGLAPCWGRPHPAKAGEAVGPWHAGPAQCADRGEHSAPGARGRSTACLHPGPSWASPARHVAPSP</sequence>
<evidence type="ECO:0000256" key="11">
    <source>
        <dbReference type="SAM" id="SignalP"/>
    </source>
</evidence>
<dbReference type="GO" id="GO:0005765">
    <property type="term" value="C:lysosomal membrane"/>
    <property type="evidence" value="ECO:0000318"/>
    <property type="project" value="GO_Central"/>
</dbReference>
<dbReference type="Gene3D" id="1.20.1280.290">
    <property type="match status" value="1"/>
</dbReference>
<dbReference type="GO" id="GO:0007420">
    <property type="term" value="P:brain development"/>
    <property type="evidence" value="ECO:0007669"/>
    <property type="project" value="Ensembl"/>
</dbReference>
<dbReference type="NCBIfam" id="TIGR00951">
    <property type="entry name" value="2A43"/>
    <property type="match status" value="1"/>
</dbReference>
<dbReference type="GO" id="GO:0048021">
    <property type="term" value="P:regulation of melanin biosynthetic process"/>
    <property type="evidence" value="ECO:0007669"/>
    <property type="project" value="Ensembl"/>
</dbReference>
<feature type="transmembrane region" description="Helical" evidence="10">
    <location>
        <begin position="206"/>
        <end position="226"/>
    </location>
</feature>
<comment type="catalytic activity">
    <reaction evidence="8">
        <text>L-cystine(out) + H(+)(out) = L-cystine(in) + H(+)(in)</text>
        <dbReference type="Rhea" id="RHEA:66172"/>
        <dbReference type="ChEBI" id="CHEBI:15378"/>
        <dbReference type="ChEBI" id="CHEBI:35491"/>
    </reaction>
    <physiologicalReaction direction="left-to-right" evidence="8">
        <dbReference type="Rhea" id="RHEA:66173"/>
    </physiologicalReaction>
</comment>
<evidence type="ECO:0000256" key="9">
    <source>
        <dbReference type="SAM" id="MobiDB-lite"/>
    </source>
</evidence>
<dbReference type="VGNC" id="VGNC:71548">
    <property type="gene designation" value="CTNS"/>
</dbReference>
<dbReference type="SMART" id="SM00679">
    <property type="entry name" value="CTNS"/>
    <property type="match status" value="2"/>
</dbReference>
<proteinExistence type="inferred from homology"/>
<evidence type="ECO:0000256" key="3">
    <source>
        <dbReference type="ARBA" id="ARBA00022448"/>
    </source>
</evidence>
<evidence type="ECO:0000313" key="13">
    <source>
        <dbReference type="Proteomes" id="UP000006718"/>
    </source>
</evidence>
<dbReference type="GO" id="GO:0046034">
    <property type="term" value="P:ATP metabolic process"/>
    <property type="evidence" value="ECO:0007669"/>
    <property type="project" value="Ensembl"/>
</dbReference>
<feature type="transmembrane region" description="Helical" evidence="10">
    <location>
        <begin position="162"/>
        <end position="186"/>
    </location>
</feature>
<dbReference type="GO" id="GO:0006749">
    <property type="term" value="P:glutathione metabolic process"/>
    <property type="evidence" value="ECO:0007669"/>
    <property type="project" value="Ensembl"/>
</dbReference>
<dbReference type="GO" id="GO:0007628">
    <property type="term" value="P:adult walking behavior"/>
    <property type="evidence" value="ECO:0007669"/>
    <property type="project" value="Ensembl"/>
</dbReference>
<dbReference type="Pfam" id="PF04193">
    <property type="entry name" value="PQ-loop"/>
    <property type="match status" value="2"/>
</dbReference>
<evidence type="ECO:0000256" key="2">
    <source>
        <dbReference type="ARBA" id="ARBA00006855"/>
    </source>
</evidence>
<dbReference type="GO" id="GO:0005770">
    <property type="term" value="C:late endosome"/>
    <property type="evidence" value="ECO:0007669"/>
    <property type="project" value="Ensembl"/>
</dbReference>
<dbReference type="FunCoup" id="A0A5F7ZTP4">
    <property type="interactions" value="866"/>
</dbReference>
<dbReference type="InParanoid" id="A0A5F7ZTP4"/>